<protein>
    <submittedName>
        <fullName evidence="2">Uncharacterized protein</fullName>
    </submittedName>
</protein>
<evidence type="ECO:0000256" key="1">
    <source>
        <dbReference type="SAM" id="MobiDB-lite"/>
    </source>
</evidence>
<feature type="region of interest" description="Disordered" evidence="1">
    <location>
        <begin position="1"/>
        <end position="22"/>
    </location>
</feature>
<gene>
    <name evidence="2" type="ORF">A9Q02_21940</name>
</gene>
<accession>A0A2H3KPI7</accession>
<organism evidence="2 3">
    <name type="scientific">Candidatus Chloroploca asiatica</name>
    <dbReference type="NCBI Taxonomy" id="1506545"/>
    <lineage>
        <taxon>Bacteria</taxon>
        <taxon>Bacillati</taxon>
        <taxon>Chloroflexota</taxon>
        <taxon>Chloroflexia</taxon>
        <taxon>Chloroflexales</taxon>
        <taxon>Chloroflexineae</taxon>
        <taxon>Oscillochloridaceae</taxon>
        <taxon>Candidatus Chloroploca</taxon>
    </lineage>
</organism>
<feature type="region of interest" description="Disordered" evidence="1">
    <location>
        <begin position="75"/>
        <end position="101"/>
    </location>
</feature>
<sequence>MKAQSGPYLDDRGRIHPKHVDHLDADPVTARVGVAPAGVSAGFERAVFAGAEVLPVMFERFVLAPGEINRPEVDEVERRCDRPLAQRSYRPRYRDRPPLRG</sequence>
<feature type="compositionally biased region" description="Basic and acidic residues" evidence="1">
    <location>
        <begin position="75"/>
        <end position="84"/>
    </location>
</feature>
<dbReference type="Proteomes" id="UP000220922">
    <property type="component" value="Unassembled WGS sequence"/>
</dbReference>
<feature type="compositionally biased region" description="Basic and acidic residues" evidence="1">
    <location>
        <begin position="9"/>
        <end position="22"/>
    </location>
</feature>
<proteinExistence type="predicted"/>
<evidence type="ECO:0000313" key="3">
    <source>
        <dbReference type="Proteomes" id="UP000220922"/>
    </source>
</evidence>
<dbReference type="AlphaFoldDB" id="A0A2H3KPI7"/>
<name>A0A2H3KPI7_9CHLR</name>
<reference evidence="2 3" key="1">
    <citation type="submission" date="2016-05" db="EMBL/GenBank/DDBJ databases">
        <authorList>
            <person name="Lavstsen T."/>
            <person name="Jespersen J.S."/>
        </authorList>
    </citation>
    <scope>NUCLEOTIDE SEQUENCE [LARGE SCALE GENOMIC DNA]</scope>
    <source>
        <strain evidence="2 3">B7-9</strain>
    </source>
</reference>
<comment type="caution">
    <text evidence="2">The sequence shown here is derived from an EMBL/GenBank/DDBJ whole genome shotgun (WGS) entry which is preliminary data.</text>
</comment>
<dbReference type="EMBL" id="LYXE01000052">
    <property type="protein sequence ID" value="PDW00179.1"/>
    <property type="molecule type" value="Genomic_DNA"/>
</dbReference>
<feature type="compositionally biased region" description="Basic and acidic residues" evidence="1">
    <location>
        <begin position="92"/>
        <end position="101"/>
    </location>
</feature>
<evidence type="ECO:0000313" key="2">
    <source>
        <dbReference type="EMBL" id="PDW00179.1"/>
    </source>
</evidence>
<keyword evidence="3" id="KW-1185">Reference proteome</keyword>